<proteinExistence type="predicted"/>
<reference evidence="2 3" key="1">
    <citation type="submission" date="2018-10" db="EMBL/GenBank/DDBJ databases">
        <title>Genome seuquencing of Lactobacillus species.</title>
        <authorList>
            <person name="Baek C."/>
            <person name="Yi H."/>
        </authorList>
    </citation>
    <scope>NUCLEOTIDE SEQUENCE [LARGE SCALE GENOMIC DNA]</scope>
    <source>
        <strain evidence="2 3">DSM 10667</strain>
    </source>
</reference>
<feature type="domain" description="DUF4097" evidence="1">
    <location>
        <begin position="231"/>
        <end position="435"/>
    </location>
</feature>
<dbReference type="EMBL" id="CP032744">
    <property type="protein sequence ID" value="AYJ38147.1"/>
    <property type="molecule type" value="Genomic_DNA"/>
</dbReference>
<dbReference type="Pfam" id="PF13349">
    <property type="entry name" value="DUF4097"/>
    <property type="match status" value="1"/>
</dbReference>
<name>A0AAD0TP02_9LACO</name>
<evidence type="ECO:0000259" key="1">
    <source>
        <dbReference type="Pfam" id="PF13349"/>
    </source>
</evidence>
<protein>
    <recommendedName>
        <fullName evidence="1">DUF4097 domain-containing protein</fullName>
    </recommendedName>
</protein>
<organism evidence="2 3">
    <name type="scientific">Lactiplantibacillus paraplantarum</name>
    <dbReference type="NCBI Taxonomy" id="60520"/>
    <lineage>
        <taxon>Bacteria</taxon>
        <taxon>Bacillati</taxon>
        <taxon>Bacillota</taxon>
        <taxon>Bacilli</taxon>
        <taxon>Lactobacillales</taxon>
        <taxon>Lactobacillaceae</taxon>
        <taxon>Lactiplantibacillus</taxon>
    </lineage>
</organism>
<sequence length="437" mass="46516">MSAKIEQLVAMRLNTYFKQQPVTPALTELKTELATDLNEAANDKERGGLDPEAAVAEAFSDFGDINDLIQQVNTENGDTDKVRRHQITVDEDGIAIDNGEALKINAEGISINNGAIKADVNGLKVGRWTLDADGINEQEPANTAAPSSRPVNLAGEYVERLPLVNEQRVAVADLASVTISYRSATVKVLPTRGTTDEVIVREYMNYKNPAYQGQVTQRGTDVQIVQGKVPFLIPLRVHVQILIPVQFSGKLALNSRSGNVLVGGLKQLMAVNLKVISGSAQVTAMAATSMVGELTSGGLIMDDVQVTEQLELAVKSGRIRLSSVTAGAYAVSATSGSVTGQHLRGGGRWIAKSGSIKLGFATIAGDIDLTANSGSIKVTTPVDSSYRYELESQSGRVLAPKHATVEHQADGYQTGRVGQTGTYLIHGRARSGTIHLS</sequence>
<dbReference type="AlphaFoldDB" id="A0AAD0TP02"/>
<accession>A0AAD0TP02</accession>
<dbReference type="Proteomes" id="UP000277896">
    <property type="component" value="Chromosome"/>
</dbReference>
<dbReference type="RefSeq" id="WP_056988403.1">
    <property type="nucleotide sequence ID" value="NZ_BJZG01000015.1"/>
</dbReference>
<dbReference type="InterPro" id="IPR047928">
    <property type="entry name" value="Perm_prefix_1"/>
</dbReference>
<dbReference type="InterPro" id="IPR025164">
    <property type="entry name" value="Toastrack_DUF4097"/>
</dbReference>
<gene>
    <name evidence="2" type="ORF">LP667_04590</name>
</gene>
<dbReference type="NCBIfam" id="NF038403">
    <property type="entry name" value="perm_prefix_1"/>
    <property type="match status" value="1"/>
</dbReference>
<evidence type="ECO:0000313" key="2">
    <source>
        <dbReference type="EMBL" id="AYJ38147.1"/>
    </source>
</evidence>
<evidence type="ECO:0000313" key="3">
    <source>
        <dbReference type="Proteomes" id="UP000277896"/>
    </source>
</evidence>